<dbReference type="InterPro" id="IPR001128">
    <property type="entry name" value="Cyt_P450"/>
</dbReference>
<sequence>MTFFDELRDVPGDWISRFTSLPFKIAAFTGEYTRYLEALHKKYGPVVRIGPNKVSGSKTADFKKVMASYRFPKSKSYDGFAFVKPSLFSTREENLNRERRRQVGPAFSQTGLDSIEKLLEEICIDTFNDKINEVVDIGNGTGCFNYFKYFQNVTADVIGELALGETFHAVKNDGHDITDWVNETLKVSELMSSFPILRGFRHVIPGFTKNDAKLKKFCADAVDKRRSLINSGRFNNERIDILQMYMVAESSYTGKPLSVEELVAEMVTMIIAGIDTTSITMTWLIQFYMLYPQVYKRVVDEIRTNFPDRENRIPHKEARKKLPYFIATIYEVLRIRGSVGFALAREVPKEGVNLSGYDIPQGTDVLMLIAGAHEDTKIWESPKLFNPERFMGPDAETLKKEVVAFSAGVRICPAKNLAWMEIMMIVANFLKNFDLRLPSDSKFGPNILDPNRNNEPLIPSDVTFGTRPPEFPERDCNVIVTKHVF</sequence>
<dbReference type="EMBL" id="LSSL01000177">
    <property type="protein sequence ID" value="OLY85232.1"/>
    <property type="molecule type" value="Genomic_DNA"/>
</dbReference>
<proteinExistence type="inferred from homology"/>
<keyword evidence="8" id="KW-1185">Reference proteome</keyword>
<dbReference type="InterPro" id="IPR002401">
    <property type="entry name" value="Cyt_P450_E_grp-I"/>
</dbReference>
<gene>
    <name evidence="7" type="ORF">AYI68_g582</name>
</gene>
<dbReference type="SUPFAM" id="SSF48264">
    <property type="entry name" value="Cytochrome P450"/>
    <property type="match status" value="1"/>
</dbReference>
<dbReference type="GO" id="GO:0005506">
    <property type="term" value="F:iron ion binding"/>
    <property type="evidence" value="ECO:0007669"/>
    <property type="project" value="InterPro"/>
</dbReference>
<keyword evidence="6 7" id="KW-0503">Monooxygenase</keyword>
<dbReference type="Proteomes" id="UP000187455">
    <property type="component" value="Unassembled WGS sequence"/>
</dbReference>
<evidence type="ECO:0000256" key="2">
    <source>
        <dbReference type="ARBA" id="ARBA00010617"/>
    </source>
</evidence>
<dbReference type="InterPro" id="IPR017972">
    <property type="entry name" value="Cyt_P450_CS"/>
</dbReference>
<name>A0A1R0H7P8_9FUNG</name>
<evidence type="ECO:0000313" key="7">
    <source>
        <dbReference type="EMBL" id="OLY85232.1"/>
    </source>
</evidence>
<keyword evidence="3 5" id="KW-0479">Metal-binding</keyword>
<dbReference type="InterPro" id="IPR050121">
    <property type="entry name" value="Cytochrome_P450_monoxygenase"/>
</dbReference>
<dbReference type="STRING" id="133383.A0A1R0H7P8"/>
<keyword evidence="6" id="KW-0560">Oxidoreductase</keyword>
<dbReference type="PRINTS" id="PR00385">
    <property type="entry name" value="P450"/>
</dbReference>
<dbReference type="PANTHER" id="PTHR24305:SF166">
    <property type="entry name" value="CYTOCHROME P450 12A4, MITOCHONDRIAL-RELATED"/>
    <property type="match status" value="1"/>
</dbReference>
<feature type="binding site" description="axial binding residue" evidence="5">
    <location>
        <position position="412"/>
    </location>
    <ligand>
        <name>heme</name>
        <dbReference type="ChEBI" id="CHEBI:30413"/>
    </ligand>
    <ligandPart>
        <name>Fe</name>
        <dbReference type="ChEBI" id="CHEBI:18248"/>
    </ligandPart>
</feature>
<accession>A0A1R0H7P8</accession>
<protein>
    <submittedName>
        <fullName evidence="7">Benzoate 4-monooxygenase</fullName>
    </submittedName>
</protein>
<evidence type="ECO:0000256" key="3">
    <source>
        <dbReference type="ARBA" id="ARBA00022723"/>
    </source>
</evidence>
<comment type="caution">
    <text evidence="7">The sequence shown here is derived from an EMBL/GenBank/DDBJ whole genome shotgun (WGS) entry which is preliminary data.</text>
</comment>
<evidence type="ECO:0000313" key="8">
    <source>
        <dbReference type="Proteomes" id="UP000187455"/>
    </source>
</evidence>
<comment type="similarity">
    <text evidence="2 6">Belongs to the cytochrome P450 family.</text>
</comment>
<dbReference type="PANTHER" id="PTHR24305">
    <property type="entry name" value="CYTOCHROME P450"/>
    <property type="match status" value="1"/>
</dbReference>
<dbReference type="GO" id="GO:0016705">
    <property type="term" value="F:oxidoreductase activity, acting on paired donors, with incorporation or reduction of molecular oxygen"/>
    <property type="evidence" value="ECO:0007669"/>
    <property type="project" value="InterPro"/>
</dbReference>
<organism evidence="7 8">
    <name type="scientific">Smittium mucronatum</name>
    <dbReference type="NCBI Taxonomy" id="133383"/>
    <lineage>
        <taxon>Eukaryota</taxon>
        <taxon>Fungi</taxon>
        <taxon>Fungi incertae sedis</taxon>
        <taxon>Zoopagomycota</taxon>
        <taxon>Kickxellomycotina</taxon>
        <taxon>Harpellomycetes</taxon>
        <taxon>Harpellales</taxon>
        <taxon>Legeriomycetaceae</taxon>
        <taxon>Smittium</taxon>
    </lineage>
</organism>
<comment type="cofactor">
    <cofactor evidence="1 5">
        <name>heme</name>
        <dbReference type="ChEBI" id="CHEBI:30413"/>
    </cofactor>
</comment>
<reference evidence="7 8" key="1">
    <citation type="journal article" date="2016" name="Mol. Biol. Evol.">
        <title>Genome-Wide Survey of Gut Fungi (Harpellales) Reveals the First Horizontally Transferred Ubiquitin Gene from a Mosquito Host.</title>
        <authorList>
            <person name="Wang Y."/>
            <person name="White M.M."/>
            <person name="Kvist S."/>
            <person name="Moncalvo J.M."/>
        </authorList>
    </citation>
    <scope>NUCLEOTIDE SEQUENCE [LARGE SCALE GENOMIC DNA]</scope>
    <source>
        <strain evidence="7 8">ALG-7-W6</strain>
    </source>
</reference>
<dbReference type="Gene3D" id="1.10.630.10">
    <property type="entry name" value="Cytochrome P450"/>
    <property type="match status" value="1"/>
</dbReference>
<evidence type="ECO:0000256" key="6">
    <source>
        <dbReference type="RuleBase" id="RU000461"/>
    </source>
</evidence>
<dbReference type="AlphaFoldDB" id="A0A1R0H7P8"/>
<dbReference type="PROSITE" id="PS00086">
    <property type="entry name" value="CYTOCHROME_P450"/>
    <property type="match status" value="1"/>
</dbReference>
<keyword evidence="4 5" id="KW-0408">Iron</keyword>
<dbReference type="OrthoDB" id="3934656at2759"/>
<dbReference type="InterPro" id="IPR036396">
    <property type="entry name" value="Cyt_P450_sf"/>
</dbReference>
<evidence type="ECO:0000256" key="4">
    <source>
        <dbReference type="ARBA" id="ARBA00023004"/>
    </source>
</evidence>
<dbReference type="GO" id="GO:0020037">
    <property type="term" value="F:heme binding"/>
    <property type="evidence" value="ECO:0007669"/>
    <property type="project" value="InterPro"/>
</dbReference>
<dbReference type="PRINTS" id="PR00463">
    <property type="entry name" value="EP450I"/>
</dbReference>
<evidence type="ECO:0000256" key="5">
    <source>
        <dbReference type="PIRSR" id="PIRSR602401-1"/>
    </source>
</evidence>
<dbReference type="GO" id="GO:0004497">
    <property type="term" value="F:monooxygenase activity"/>
    <property type="evidence" value="ECO:0007669"/>
    <property type="project" value="UniProtKB-KW"/>
</dbReference>
<keyword evidence="5 6" id="KW-0349">Heme</keyword>
<evidence type="ECO:0000256" key="1">
    <source>
        <dbReference type="ARBA" id="ARBA00001971"/>
    </source>
</evidence>
<dbReference type="Pfam" id="PF00067">
    <property type="entry name" value="p450"/>
    <property type="match status" value="1"/>
</dbReference>